<dbReference type="PANTHER" id="PTHR30158:SF24">
    <property type="entry name" value="HLYD FAMILY SECRETION PROTEIN"/>
    <property type="match status" value="1"/>
</dbReference>
<evidence type="ECO:0000313" key="11">
    <source>
        <dbReference type="Proteomes" id="UP001568698"/>
    </source>
</evidence>
<feature type="chain" id="PRO_5046161675" evidence="5">
    <location>
        <begin position="19"/>
        <end position="411"/>
    </location>
</feature>
<dbReference type="SUPFAM" id="SSF111369">
    <property type="entry name" value="HlyD-like secretion proteins"/>
    <property type="match status" value="1"/>
</dbReference>
<keyword evidence="11" id="KW-1185">Reference proteome</keyword>
<evidence type="ECO:0000259" key="9">
    <source>
        <dbReference type="Pfam" id="PF25967"/>
    </source>
</evidence>
<dbReference type="InterPro" id="IPR058625">
    <property type="entry name" value="MdtA-like_BSH"/>
</dbReference>
<protein>
    <submittedName>
        <fullName evidence="10">Efflux RND transporter periplasmic adaptor subunit</fullName>
    </submittedName>
</protein>
<keyword evidence="5" id="KW-0732">Signal</keyword>
<feature type="domain" description="Multidrug resistance protein MdtA-like barrel-sandwich hybrid" evidence="7">
    <location>
        <begin position="61"/>
        <end position="203"/>
    </location>
</feature>
<comment type="subcellular location">
    <subcellularLocation>
        <location evidence="1">Cell envelope</location>
    </subcellularLocation>
</comment>
<dbReference type="NCBIfam" id="TIGR01730">
    <property type="entry name" value="RND_mfp"/>
    <property type="match status" value="1"/>
</dbReference>
<evidence type="ECO:0000256" key="3">
    <source>
        <dbReference type="SAM" id="Coils"/>
    </source>
</evidence>
<feature type="region of interest" description="Disordered" evidence="4">
    <location>
        <begin position="371"/>
        <end position="411"/>
    </location>
</feature>
<dbReference type="InterPro" id="IPR058626">
    <property type="entry name" value="MdtA-like_b-barrel"/>
</dbReference>
<feature type="signal peptide" evidence="5">
    <location>
        <begin position="1"/>
        <end position="18"/>
    </location>
</feature>
<sequence>MRSASACGFVLILSLALAGCSGDKKKAEQAAPEAVPMKVVKAETRDMPNWGEWVGQISAHETVEVRARVAGFLIKKNFEEGRTVKKGDLLFVIDPKPFEEDLKQAQSGLEYNQALYNKAAKDLVRFQKLFKEGVVSRDEYESYETQAATYKAQLADNRAKVENAKIQLGYTKIYSPIDGVIGRVQVDVGNLVGQGENTLLATISTMDPVYVSFNVSEGDYIRAMRDKQARDSGDRPIRLVLADGSEYSHPGSFDMVNPTVDPQTGTLGIRVLFPNPGNLLKPGQYAKVRVRVSNHQNAVVIPVTAIMDVQGMKSVYLVDADGTIKNQPVKLGTESASLAVVTEGVKEGDMILAEGINRVKPGMKIKPVVVPMESGAPQQPAPAEDAGTTPAPVSGDTAQPASGDGAKTGAE</sequence>
<dbReference type="Pfam" id="PF25967">
    <property type="entry name" value="RND-MFP_C"/>
    <property type="match status" value="1"/>
</dbReference>
<dbReference type="PANTHER" id="PTHR30158">
    <property type="entry name" value="ACRA/E-RELATED COMPONENT OF DRUG EFFLUX TRANSPORTER"/>
    <property type="match status" value="1"/>
</dbReference>
<dbReference type="InterPro" id="IPR058624">
    <property type="entry name" value="MdtA-like_HH"/>
</dbReference>
<dbReference type="Gene3D" id="2.40.30.170">
    <property type="match status" value="1"/>
</dbReference>
<evidence type="ECO:0000256" key="4">
    <source>
        <dbReference type="SAM" id="MobiDB-lite"/>
    </source>
</evidence>
<feature type="domain" description="Multidrug resistance protein MdtA-like alpha-helical hairpin" evidence="6">
    <location>
        <begin position="102"/>
        <end position="171"/>
    </location>
</feature>
<dbReference type="Pfam" id="PF25876">
    <property type="entry name" value="HH_MFP_RND"/>
    <property type="match status" value="1"/>
</dbReference>
<dbReference type="PROSITE" id="PS51257">
    <property type="entry name" value="PROKAR_LIPOPROTEIN"/>
    <property type="match status" value="1"/>
</dbReference>
<dbReference type="Pfam" id="PF25917">
    <property type="entry name" value="BSH_RND"/>
    <property type="match status" value="1"/>
</dbReference>
<dbReference type="Proteomes" id="UP001568698">
    <property type="component" value="Unassembled WGS sequence"/>
</dbReference>
<evidence type="ECO:0000256" key="2">
    <source>
        <dbReference type="ARBA" id="ARBA00009477"/>
    </source>
</evidence>
<evidence type="ECO:0000313" key="10">
    <source>
        <dbReference type="EMBL" id="MEZ7196877.1"/>
    </source>
</evidence>
<feature type="coiled-coil region" evidence="3">
    <location>
        <begin position="140"/>
        <end position="167"/>
    </location>
</feature>
<dbReference type="EMBL" id="JBGLYH010000020">
    <property type="protein sequence ID" value="MEZ7196877.1"/>
    <property type="molecule type" value="Genomic_DNA"/>
</dbReference>
<keyword evidence="3" id="KW-0175">Coiled coil</keyword>
<organism evidence="10 11">
    <name type="scientific">Pseudodesulfovibrio karagichevae</name>
    <dbReference type="NCBI Taxonomy" id="3239305"/>
    <lineage>
        <taxon>Bacteria</taxon>
        <taxon>Pseudomonadati</taxon>
        <taxon>Thermodesulfobacteriota</taxon>
        <taxon>Desulfovibrionia</taxon>
        <taxon>Desulfovibrionales</taxon>
        <taxon>Desulfovibrionaceae</taxon>
    </lineage>
</organism>
<feature type="domain" description="Multidrug resistance protein MdtA-like C-terminal permuted SH3" evidence="9">
    <location>
        <begin position="297"/>
        <end position="358"/>
    </location>
</feature>
<feature type="domain" description="Multidrug resistance protein MdtA-like beta-barrel" evidence="8">
    <location>
        <begin position="208"/>
        <end position="293"/>
    </location>
</feature>
<name>A0ABV4K1P0_9BACT</name>
<proteinExistence type="inferred from homology"/>
<comment type="caution">
    <text evidence="10">The sequence shown here is derived from an EMBL/GenBank/DDBJ whole genome shotgun (WGS) entry which is preliminary data.</text>
</comment>
<evidence type="ECO:0000256" key="5">
    <source>
        <dbReference type="SAM" id="SignalP"/>
    </source>
</evidence>
<dbReference type="Pfam" id="PF25944">
    <property type="entry name" value="Beta-barrel_RND"/>
    <property type="match status" value="1"/>
</dbReference>
<dbReference type="Gene3D" id="2.40.50.100">
    <property type="match status" value="1"/>
</dbReference>
<evidence type="ECO:0000259" key="7">
    <source>
        <dbReference type="Pfam" id="PF25917"/>
    </source>
</evidence>
<comment type="similarity">
    <text evidence="2">Belongs to the membrane fusion protein (MFP) (TC 8.A.1) family.</text>
</comment>
<dbReference type="InterPro" id="IPR006143">
    <property type="entry name" value="RND_pump_MFP"/>
</dbReference>
<dbReference type="Gene3D" id="2.40.420.20">
    <property type="match status" value="1"/>
</dbReference>
<dbReference type="RefSeq" id="WP_371386398.1">
    <property type="nucleotide sequence ID" value="NZ_JBGLYH010000020.1"/>
</dbReference>
<evidence type="ECO:0000259" key="8">
    <source>
        <dbReference type="Pfam" id="PF25944"/>
    </source>
</evidence>
<reference evidence="10 11" key="1">
    <citation type="submission" date="2024-08" db="EMBL/GenBank/DDBJ databases">
        <title>Sulfate-reducing bacteria isolated from formation water of the oil field in Kazakhstan and description of Pseudodesulfovibrio sp.</title>
        <authorList>
            <person name="Bidzhieva S.K."/>
            <person name="Tourova T.P."/>
            <person name="Grouzdev D.S."/>
            <person name="Beletsky A.V."/>
            <person name="Sokolova D.S."/>
            <person name="Samigullina S.R."/>
            <person name="Poltaraus A.B."/>
            <person name="Avtukh A.N."/>
            <person name="Tereshina V.M."/>
            <person name="Zhaparov N.S."/>
            <person name="Mardanov A.V."/>
            <person name="Nazina T.N."/>
        </authorList>
    </citation>
    <scope>NUCLEOTIDE SEQUENCE [LARGE SCALE GENOMIC DNA]</scope>
    <source>
        <strain evidence="10 11">9FUS</strain>
    </source>
</reference>
<gene>
    <name evidence="10" type="ORF">AB6M95_08970</name>
</gene>
<dbReference type="Gene3D" id="1.10.287.470">
    <property type="entry name" value="Helix hairpin bin"/>
    <property type="match status" value="1"/>
</dbReference>
<dbReference type="InterPro" id="IPR058627">
    <property type="entry name" value="MdtA-like_C"/>
</dbReference>
<accession>A0ABV4K1P0</accession>
<evidence type="ECO:0000259" key="6">
    <source>
        <dbReference type="Pfam" id="PF25876"/>
    </source>
</evidence>
<evidence type="ECO:0000256" key="1">
    <source>
        <dbReference type="ARBA" id="ARBA00004196"/>
    </source>
</evidence>